<keyword evidence="1" id="KW-0472">Membrane</keyword>
<feature type="signal peptide" evidence="2">
    <location>
        <begin position="1"/>
        <end position="29"/>
    </location>
</feature>
<reference evidence="3" key="1">
    <citation type="submission" date="2020-01" db="EMBL/GenBank/DDBJ databases">
        <title>Genome sequence of Kobresia littledalei, the first chromosome-level genome in the family Cyperaceae.</title>
        <authorList>
            <person name="Qu G."/>
        </authorList>
    </citation>
    <scope>NUCLEOTIDE SEQUENCE</scope>
    <source>
        <strain evidence="3">C.B.Clarke</strain>
        <tissue evidence="3">Leaf</tissue>
    </source>
</reference>
<keyword evidence="1" id="KW-0812">Transmembrane</keyword>
<comment type="caution">
    <text evidence="3">The sequence shown here is derived from an EMBL/GenBank/DDBJ whole genome shotgun (WGS) entry which is preliminary data.</text>
</comment>
<evidence type="ECO:0000313" key="4">
    <source>
        <dbReference type="Proteomes" id="UP000623129"/>
    </source>
</evidence>
<accession>A0A833QY31</accession>
<dbReference type="Proteomes" id="UP000623129">
    <property type="component" value="Unassembled WGS sequence"/>
</dbReference>
<proteinExistence type="predicted"/>
<organism evidence="3 4">
    <name type="scientific">Carex littledalei</name>
    <dbReference type="NCBI Taxonomy" id="544730"/>
    <lineage>
        <taxon>Eukaryota</taxon>
        <taxon>Viridiplantae</taxon>
        <taxon>Streptophyta</taxon>
        <taxon>Embryophyta</taxon>
        <taxon>Tracheophyta</taxon>
        <taxon>Spermatophyta</taxon>
        <taxon>Magnoliopsida</taxon>
        <taxon>Liliopsida</taxon>
        <taxon>Poales</taxon>
        <taxon>Cyperaceae</taxon>
        <taxon>Cyperoideae</taxon>
        <taxon>Cariceae</taxon>
        <taxon>Carex</taxon>
        <taxon>Carex subgen. Euthyceras</taxon>
    </lineage>
</organism>
<dbReference type="EMBL" id="SWLB01000016">
    <property type="protein sequence ID" value="KAF3328322.1"/>
    <property type="molecule type" value="Genomic_DNA"/>
</dbReference>
<protein>
    <submittedName>
        <fullName evidence="3">Arabinogalactan peptide 3</fullName>
    </submittedName>
</protein>
<sequence>MAVSDKRVMIAAILMFVMFFLLLAGNAVATDAPAPSPTSGAASVSMPVAGAVLCSIMAMLLGSIRQ</sequence>
<gene>
    <name evidence="3" type="ORF">FCM35_KLT06928</name>
</gene>
<evidence type="ECO:0000256" key="1">
    <source>
        <dbReference type="SAM" id="Phobius"/>
    </source>
</evidence>
<name>A0A833QY31_9POAL</name>
<dbReference type="AlphaFoldDB" id="A0A833QY31"/>
<feature type="transmembrane region" description="Helical" evidence="1">
    <location>
        <begin position="45"/>
        <end position="64"/>
    </location>
</feature>
<evidence type="ECO:0000313" key="3">
    <source>
        <dbReference type="EMBL" id="KAF3328322.1"/>
    </source>
</evidence>
<feature type="chain" id="PRO_5032998495" evidence="2">
    <location>
        <begin position="30"/>
        <end position="66"/>
    </location>
</feature>
<keyword evidence="2" id="KW-0732">Signal</keyword>
<keyword evidence="4" id="KW-1185">Reference proteome</keyword>
<evidence type="ECO:0000256" key="2">
    <source>
        <dbReference type="SAM" id="SignalP"/>
    </source>
</evidence>
<keyword evidence="1" id="KW-1133">Transmembrane helix</keyword>